<comment type="caution">
    <text evidence="2">The sequence shown here is derived from an EMBL/GenBank/DDBJ whole genome shotgun (WGS) entry which is preliminary data.</text>
</comment>
<evidence type="ECO:0000313" key="2">
    <source>
        <dbReference type="EMBL" id="MBT9288419.1"/>
    </source>
</evidence>
<feature type="domain" description="Putative restriction endonuclease" evidence="1">
    <location>
        <begin position="15"/>
        <end position="160"/>
    </location>
</feature>
<accession>A0A947D7T6</accession>
<dbReference type="GO" id="GO:0004519">
    <property type="term" value="F:endonuclease activity"/>
    <property type="evidence" value="ECO:0007669"/>
    <property type="project" value="UniProtKB-KW"/>
</dbReference>
<evidence type="ECO:0000313" key="3">
    <source>
        <dbReference type="Proteomes" id="UP000766595"/>
    </source>
</evidence>
<dbReference type="EMBL" id="JAHHZF010000002">
    <property type="protein sequence ID" value="MBT9288419.1"/>
    <property type="molecule type" value="Genomic_DNA"/>
</dbReference>
<organism evidence="2 3">
    <name type="scientific">Prosthecodimorpha staleyi</name>
    <dbReference type="NCBI Taxonomy" id="2840188"/>
    <lineage>
        <taxon>Bacteria</taxon>
        <taxon>Pseudomonadati</taxon>
        <taxon>Pseudomonadota</taxon>
        <taxon>Alphaproteobacteria</taxon>
        <taxon>Hyphomicrobiales</taxon>
        <taxon>Ancalomicrobiaceae</taxon>
        <taxon>Prosthecodimorpha</taxon>
    </lineage>
</organism>
<dbReference type="Proteomes" id="UP000766595">
    <property type="component" value="Unassembled WGS sequence"/>
</dbReference>
<keyword evidence="2" id="KW-0255">Endonuclease</keyword>
<name>A0A947D7T6_9HYPH</name>
<proteinExistence type="predicted"/>
<keyword evidence="3" id="KW-1185">Reference proteome</keyword>
<dbReference type="RefSeq" id="WP_261967108.1">
    <property type="nucleotide sequence ID" value="NZ_JAHHZF010000002.1"/>
</dbReference>
<protein>
    <submittedName>
        <fullName evidence="2">Uma2 family endonuclease</fullName>
    </submittedName>
</protein>
<dbReference type="PANTHER" id="PTHR36558:SF1">
    <property type="entry name" value="RESTRICTION ENDONUCLEASE DOMAIN-CONTAINING PROTEIN-RELATED"/>
    <property type="match status" value="1"/>
</dbReference>
<dbReference type="Gene3D" id="3.90.1570.10">
    <property type="entry name" value="tt1808, chain A"/>
    <property type="match status" value="1"/>
</dbReference>
<dbReference type="SUPFAM" id="SSF52980">
    <property type="entry name" value="Restriction endonuclease-like"/>
    <property type="match status" value="1"/>
</dbReference>
<dbReference type="InterPro" id="IPR008538">
    <property type="entry name" value="Uma2"/>
</dbReference>
<dbReference type="AlphaFoldDB" id="A0A947D7T6"/>
<dbReference type="InterPro" id="IPR012296">
    <property type="entry name" value="Nuclease_put_TT1808"/>
</dbReference>
<evidence type="ECO:0000259" key="1">
    <source>
        <dbReference type="Pfam" id="PF05685"/>
    </source>
</evidence>
<keyword evidence="2" id="KW-0378">Hydrolase</keyword>
<dbReference type="PANTHER" id="PTHR36558">
    <property type="entry name" value="GLR1098 PROTEIN"/>
    <property type="match status" value="1"/>
</dbReference>
<keyword evidence="2" id="KW-0540">Nuclease</keyword>
<reference evidence="2 3" key="1">
    <citation type="submission" date="2021-06" db="EMBL/GenBank/DDBJ databases">
        <authorList>
            <person name="Grouzdev D.S."/>
            <person name="Koziaeva V."/>
        </authorList>
    </citation>
    <scope>NUCLEOTIDE SEQUENCE [LARGE SCALE GENOMIC DNA]</scope>
    <source>
        <strain evidence="2 3">22</strain>
    </source>
</reference>
<gene>
    <name evidence="2" type="ORF">KL771_03100</name>
</gene>
<sequence length="197" mass="21956">MSVTAEQHDETMRADDFIAWAAGRFEDTRYELLDGMPVAMAGGTSLHETIAGNIFGELFQKLRGSPCRAYRDLLLRSPVNDRFAVYPDVYVRCGPPLSDEALSVDDASIVIEILSPSTMHLDRGYKLQEYRRMPSIRQYLIVHSRELRIENWQRATEEPWPAEPEILAGRAGLVTLPSLGLSLALADLYAGTGTATL</sequence>
<dbReference type="Pfam" id="PF05685">
    <property type="entry name" value="Uma2"/>
    <property type="match status" value="1"/>
</dbReference>
<dbReference type="CDD" id="cd06260">
    <property type="entry name" value="DUF820-like"/>
    <property type="match status" value="1"/>
</dbReference>
<dbReference type="InterPro" id="IPR011335">
    <property type="entry name" value="Restrct_endonuc-II-like"/>
</dbReference>